<reference evidence="2" key="1">
    <citation type="submission" date="2021-01" db="EMBL/GenBank/DDBJ databases">
        <authorList>
            <person name="Corre E."/>
            <person name="Pelletier E."/>
            <person name="Niang G."/>
            <person name="Scheremetjew M."/>
            <person name="Finn R."/>
            <person name="Kale V."/>
            <person name="Holt S."/>
            <person name="Cochrane G."/>
            <person name="Meng A."/>
            <person name="Brown T."/>
            <person name="Cohen L."/>
        </authorList>
    </citation>
    <scope>NUCLEOTIDE SEQUENCE</scope>
    <source>
        <strain evidence="2">CCMP281</strain>
    </source>
</reference>
<evidence type="ECO:0000313" key="2">
    <source>
        <dbReference type="EMBL" id="CAE0133051.1"/>
    </source>
</evidence>
<gene>
    <name evidence="2" type="ORF">HERI1096_LOCUS29491</name>
</gene>
<feature type="compositionally biased region" description="Polar residues" evidence="1">
    <location>
        <begin position="21"/>
        <end position="32"/>
    </location>
</feature>
<proteinExistence type="predicted"/>
<name>A0A7S3FAK6_9EUKA</name>
<sequence length="157" mass="16473">MGNECSVSCDCCNPPPAHQPGVNSQSSQQQVRPASATIHPTDPGLAKVLVPEGASSGSKLRVDWPTGPFEVIVPSGIFSQMTFDVRPPQAPQAVIGQPVEPAMVVQPVLPMAMAQPMAPMMPMPMAQPVAPTMPIAMAQPVMPMVHGSVCTTTQNPR</sequence>
<evidence type="ECO:0000256" key="1">
    <source>
        <dbReference type="SAM" id="MobiDB-lite"/>
    </source>
</evidence>
<dbReference type="AlphaFoldDB" id="A0A7S3FAK6"/>
<organism evidence="2">
    <name type="scientific">Haptolina ericina</name>
    <dbReference type="NCBI Taxonomy" id="156174"/>
    <lineage>
        <taxon>Eukaryota</taxon>
        <taxon>Haptista</taxon>
        <taxon>Haptophyta</taxon>
        <taxon>Prymnesiophyceae</taxon>
        <taxon>Prymnesiales</taxon>
        <taxon>Prymnesiaceae</taxon>
        <taxon>Haptolina</taxon>
    </lineage>
</organism>
<dbReference type="EMBL" id="HBHX01053504">
    <property type="protein sequence ID" value="CAE0133051.1"/>
    <property type="molecule type" value="Transcribed_RNA"/>
</dbReference>
<accession>A0A7S3FAK6</accession>
<feature type="region of interest" description="Disordered" evidence="1">
    <location>
        <begin position="19"/>
        <end position="44"/>
    </location>
</feature>
<protein>
    <submittedName>
        <fullName evidence="2">Uncharacterized protein</fullName>
    </submittedName>
</protein>